<gene>
    <name evidence="2" type="ORF">SAMN05660350_01499</name>
</gene>
<dbReference type="RefSeq" id="WP_072915736.1">
    <property type="nucleotide sequence ID" value="NZ_FRDM01000005.1"/>
</dbReference>
<feature type="region of interest" description="Disordered" evidence="1">
    <location>
        <begin position="82"/>
        <end position="110"/>
    </location>
</feature>
<reference evidence="2 3" key="1">
    <citation type="submission" date="2016-12" db="EMBL/GenBank/DDBJ databases">
        <authorList>
            <person name="Song W.-J."/>
            <person name="Kurnit D.M."/>
        </authorList>
    </citation>
    <scope>NUCLEOTIDE SEQUENCE [LARGE SCALE GENOMIC DNA]</scope>
    <source>
        <strain evidence="2 3">DSM 43162</strain>
    </source>
</reference>
<sequence>MNDGPDWVEQTRRLVTGLGQTLGSALRENAGDGEAAGAHPADCHWCPVCQVAAVVRGERPEVTDALADVLIAAAAALRSVSERASAAAAEPPAAAEEPPPAPAVQHIEIA</sequence>
<evidence type="ECO:0000256" key="1">
    <source>
        <dbReference type="SAM" id="MobiDB-lite"/>
    </source>
</evidence>
<protein>
    <submittedName>
        <fullName evidence="2">Uncharacterized protein</fullName>
    </submittedName>
</protein>
<accession>A0A1M7T968</accession>
<organism evidence="2 3">
    <name type="scientific">Geodermatophilus obscurus</name>
    <dbReference type="NCBI Taxonomy" id="1861"/>
    <lineage>
        <taxon>Bacteria</taxon>
        <taxon>Bacillati</taxon>
        <taxon>Actinomycetota</taxon>
        <taxon>Actinomycetes</taxon>
        <taxon>Geodermatophilales</taxon>
        <taxon>Geodermatophilaceae</taxon>
        <taxon>Geodermatophilus</taxon>
    </lineage>
</organism>
<feature type="compositionally biased region" description="Low complexity" evidence="1">
    <location>
        <begin position="82"/>
        <end position="96"/>
    </location>
</feature>
<evidence type="ECO:0000313" key="2">
    <source>
        <dbReference type="EMBL" id="SHN67256.1"/>
    </source>
</evidence>
<dbReference type="Proteomes" id="UP000184428">
    <property type="component" value="Unassembled WGS sequence"/>
</dbReference>
<dbReference type="EMBL" id="FRDM01000005">
    <property type="protein sequence ID" value="SHN67256.1"/>
    <property type="molecule type" value="Genomic_DNA"/>
</dbReference>
<evidence type="ECO:0000313" key="3">
    <source>
        <dbReference type="Proteomes" id="UP000184428"/>
    </source>
</evidence>
<dbReference type="AlphaFoldDB" id="A0A1M7T968"/>
<proteinExistence type="predicted"/>
<name>A0A1M7T968_9ACTN</name>